<dbReference type="Proteomes" id="UP001157006">
    <property type="component" value="Chromosome 4"/>
</dbReference>
<name>A0AAV1AMZ0_VICFA</name>
<evidence type="ECO:0000313" key="2">
    <source>
        <dbReference type="EMBL" id="CAI8611666.1"/>
    </source>
</evidence>
<evidence type="ECO:0000313" key="3">
    <source>
        <dbReference type="Proteomes" id="UP001157006"/>
    </source>
</evidence>
<dbReference type="EMBL" id="OX451739">
    <property type="protein sequence ID" value="CAI8611666.1"/>
    <property type="molecule type" value="Genomic_DNA"/>
</dbReference>
<accession>A0AAV1AMZ0</accession>
<keyword evidence="3" id="KW-1185">Reference proteome</keyword>
<organism evidence="2 3">
    <name type="scientific">Vicia faba</name>
    <name type="common">Broad bean</name>
    <name type="synonym">Faba vulgaris</name>
    <dbReference type="NCBI Taxonomy" id="3906"/>
    <lineage>
        <taxon>Eukaryota</taxon>
        <taxon>Viridiplantae</taxon>
        <taxon>Streptophyta</taxon>
        <taxon>Embryophyta</taxon>
        <taxon>Tracheophyta</taxon>
        <taxon>Spermatophyta</taxon>
        <taxon>Magnoliopsida</taxon>
        <taxon>eudicotyledons</taxon>
        <taxon>Gunneridae</taxon>
        <taxon>Pentapetalae</taxon>
        <taxon>rosids</taxon>
        <taxon>fabids</taxon>
        <taxon>Fabales</taxon>
        <taxon>Fabaceae</taxon>
        <taxon>Papilionoideae</taxon>
        <taxon>50 kb inversion clade</taxon>
        <taxon>NPAAA clade</taxon>
        <taxon>Hologalegina</taxon>
        <taxon>IRL clade</taxon>
        <taxon>Fabeae</taxon>
        <taxon>Vicia</taxon>
    </lineage>
</organism>
<dbReference type="AlphaFoldDB" id="A0AAV1AMZ0"/>
<reference evidence="2 3" key="1">
    <citation type="submission" date="2023-01" db="EMBL/GenBank/DDBJ databases">
        <authorList>
            <person name="Kreplak J."/>
        </authorList>
    </citation>
    <scope>NUCLEOTIDE SEQUENCE [LARGE SCALE GENOMIC DNA]</scope>
</reference>
<gene>
    <name evidence="2" type="ORF">VFH_IV240800</name>
</gene>
<feature type="compositionally biased region" description="Low complexity" evidence="1">
    <location>
        <begin position="60"/>
        <end position="74"/>
    </location>
</feature>
<proteinExistence type="predicted"/>
<sequence>MLMVFSYRSKFLRRYLSHIPLPCGAALLPLPLGTGHETHIFFETHEIAGGYAPAPPSNQGGYAPPNAGGYAPNNTTGGYLPPNMGEPPPNMGRPPPPPNSGYGMPQNNYPGNMGGVPQNQNI</sequence>
<evidence type="ECO:0000256" key="1">
    <source>
        <dbReference type="SAM" id="MobiDB-lite"/>
    </source>
</evidence>
<feature type="compositionally biased region" description="Pro residues" evidence="1">
    <location>
        <begin position="84"/>
        <end position="99"/>
    </location>
</feature>
<protein>
    <submittedName>
        <fullName evidence="2">Uncharacterized protein</fullName>
    </submittedName>
</protein>
<feature type="region of interest" description="Disordered" evidence="1">
    <location>
        <begin position="51"/>
        <end position="122"/>
    </location>
</feature>